<gene>
    <name evidence="2" type="ORF">RIdsm_03306</name>
    <name evidence="1" type="ORF">XM52_19655</name>
</gene>
<dbReference type="RefSeq" id="WP_057818692.1">
    <property type="nucleotide sequence ID" value="NZ_CP031598.1"/>
</dbReference>
<dbReference type="Proteomes" id="UP000325785">
    <property type="component" value="Chromosome"/>
</dbReference>
<dbReference type="Proteomes" id="UP000051401">
    <property type="component" value="Unassembled WGS sequence"/>
</dbReference>
<keyword evidence="3" id="KW-1185">Reference proteome</keyword>
<reference evidence="2 4" key="2">
    <citation type="submission" date="2018-08" db="EMBL/GenBank/DDBJ databases">
        <title>Genetic Globetrotter - A new plasmid hitch-hiking vast phylogenetic and geographic distances.</title>
        <authorList>
            <person name="Vollmers J."/>
            <person name="Petersen J."/>
        </authorList>
    </citation>
    <scope>NUCLEOTIDE SEQUENCE [LARGE SCALE GENOMIC DNA]</scope>
    <source>
        <strain evidence="2 4">DSM 26383</strain>
    </source>
</reference>
<dbReference type="EMBL" id="LAXI01000015">
    <property type="protein sequence ID" value="KRS16275.1"/>
    <property type="molecule type" value="Genomic_DNA"/>
</dbReference>
<evidence type="ECO:0008006" key="5">
    <source>
        <dbReference type="Google" id="ProtNLM"/>
    </source>
</evidence>
<dbReference type="SUPFAM" id="SSF56281">
    <property type="entry name" value="Metallo-hydrolase/oxidoreductase"/>
    <property type="match status" value="1"/>
</dbReference>
<evidence type="ECO:0000313" key="2">
    <source>
        <dbReference type="EMBL" id="QEW27490.1"/>
    </source>
</evidence>
<dbReference type="OrthoDB" id="450111at2"/>
<accession>A0A0T5P547</accession>
<sequence length="257" mass="28896">MDPYRPTGYEPLDTLKPVAEGLWLIDGPAHAHGRIPYPTRATVVRLEGGGLWVHSPTPLTRRLRAEVDALGPVKHLVAPNHAHVAHLGDWAEAYPEAACWAPPEAGVGRARSLQASGAEPDWEGQIDQISVRAGPKLTEACFFHRASRSLILTDLIEAIETQHMPVHLRPVFWLSGTDHTAAHMRPSYRWALKREDKAALADDVEVMIRWRPRRVILAHGRWVPHDGVAALEYAFRKVLRARRWEVAYEEFEKGRGV</sequence>
<dbReference type="EMBL" id="CP031598">
    <property type="protein sequence ID" value="QEW27490.1"/>
    <property type="molecule type" value="Genomic_DNA"/>
</dbReference>
<proteinExistence type="predicted"/>
<evidence type="ECO:0000313" key="1">
    <source>
        <dbReference type="EMBL" id="KRS16275.1"/>
    </source>
</evidence>
<evidence type="ECO:0000313" key="3">
    <source>
        <dbReference type="Proteomes" id="UP000051401"/>
    </source>
</evidence>
<dbReference type="InterPro" id="IPR036866">
    <property type="entry name" value="RibonucZ/Hydroxyglut_hydro"/>
</dbReference>
<reference evidence="1 3" key="1">
    <citation type="submission" date="2015-04" db="EMBL/GenBank/DDBJ databases">
        <title>The draft genome sequence of Roseovarius indicus B108T.</title>
        <authorList>
            <person name="Li G."/>
            <person name="Lai Q."/>
            <person name="Shao Z."/>
            <person name="Yan P."/>
        </authorList>
    </citation>
    <scope>NUCLEOTIDE SEQUENCE [LARGE SCALE GENOMIC DNA]</scope>
    <source>
        <strain evidence="1 3">B108</strain>
    </source>
</reference>
<dbReference type="KEGG" id="rid:RIdsm_03306"/>
<organism evidence="1 3">
    <name type="scientific">Roseovarius indicus</name>
    <dbReference type="NCBI Taxonomy" id="540747"/>
    <lineage>
        <taxon>Bacteria</taxon>
        <taxon>Pseudomonadati</taxon>
        <taxon>Pseudomonadota</taxon>
        <taxon>Alphaproteobacteria</taxon>
        <taxon>Rhodobacterales</taxon>
        <taxon>Roseobacteraceae</taxon>
        <taxon>Roseovarius</taxon>
    </lineage>
</organism>
<protein>
    <recommendedName>
        <fullName evidence="5">DUF4336 domain-containing protein</fullName>
    </recommendedName>
</protein>
<name>A0A0T5P547_9RHOB</name>
<dbReference type="PATRIC" id="fig|540747.5.peg.1685"/>
<dbReference type="PANTHER" id="PTHR33835">
    <property type="entry name" value="YALI0C07656P"/>
    <property type="match status" value="1"/>
</dbReference>
<dbReference type="Pfam" id="PF14234">
    <property type="entry name" value="DUF4336"/>
    <property type="match status" value="1"/>
</dbReference>
<dbReference type="PANTHER" id="PTHR33835:SF1">
    <property type="entry name" value="METALLO-BETA-LACTAMASE DOMAIN-CONTAINING PROTEIN"/>
    <property type="match status" value="1"/>
</dbReference>
<evidence type="ECO:0000313" key="4">
    <source>
        <dbReference type="Proteomes" id="UP000325785"/>
    </source>
</evidence>
<dbReference type="AlphaFoldDB" id="A0A0T5P547"/>
<dbReference type="InterPro" id="IPR025638">
    <property type="entry name" value="DUF4336"/>
</dbReference>
<dbReference type="STRING" id="540747.SAMN04488031_10139"/>